<dbReference type="InterPro" id="IPR024265">
    <property type="entry name" value="DUF3788"/>
</dbReference>
<feature type="non-terminal residue" evidence="1">
    <location>
        <position position="114"/>
    </location>
</feature>
<sequence>MNRDIGRIKNPFYLSEVIFNDKNNIPDDNLLAEQIGDAFEYWGEVKKYVEEKYGSTIGEWKFYGKNYGWQLKTLLKKRNLFFLIPYQSFFKIVFIFGDKAVNEIEKSNIAEQIK</sequence>
<gene>
    <name evidence="1" type="ORF">S01H1_58734</name>
</gene>
<reference evidence="1" key="1">
    <citation type="journal article" date="2014" name="Front. Microbiol.">
        <title>High frequency of phylogenetically diverse reductive dehalogenase-homologous genes in deep subseafloor sedimentary metagenomes.</title>
        <authorList>
            <person name="Kawai M."/>
            <person name="Futagami T."/>
            <person name="Toyoda A."/>
            <person name="Takaki Y."/>
            <person name="Nishi S."/>
            <person name="Hori S."/>
            <person name="Arai W."/>
            <person name="Tsubouchi T."/>
            <person name="Morono Y."/>
            <person name="Uchiyama I."/>
            <person name="Ito T."/>
            <person name="Fujiyama A."/>
            <person name="Inagaki F."/>
            <person name="Takami H."/>
        </authorList>
    </citation>
    <scope>NUCLEOTIDE SEQUENCE</scope>
    <source>
        <strain evidence="1">Expedition CK06-06</strain>
    </source>
</reference>
<protein>
    <recommendedName>
        <fullName evidence="2">DUF3788 family protein</fullName>
    </recommendedName>
</protein>
<dbReference type="Pfam" id="PF12663">
    <property type="entry name" value="DUF3788"/>
    <property type="match status" value="1"/>
</dbReference>
<organism evidence="1">
    <name type="scientific">marine sediment metagenome</name>
    <dbReference type="NCBI Taxonomy" id="412755"/>
    <lineage>
        <taxon>unclassified sequences</taxon>
        <taxon>metagenomes</taxon>
        <taxon>ecological metagenomes</taxon>
    </lineage>
</organism>
<name>X0VU26_9ZZZZ</name>
<comment type="caution">
    <text evidence="1">The sequence shown here is derived from an EMBL/GenBank/DDBJ whole genome shotgun (WGS) entry which is preliminary data.</text>
</comment>
<proteinExistence type="predicted"/>
<dbReference type="AlphaFoldDB" id="X0VU26"/>
<dbReference type="EMBL" id="BARS01038376">
    <property type="protein sequence ID" value="GAG21919.1"/>
    <property type="molecule type" value="Genomic_DNA"/>
</dbReference>
<accession>X0VU26</accession>
<evidence type="ECO:0000313" key="1">
    <source>
        <dbReference type="EMBL" id="GAG21919.1"/>
    </source>
</evidence>
<evidence type="ECO:0008006" key="2">
    <source>
        <dbReference type="Google" id="ProtNLM"/>
    </source>
</evidence>